<dbReference type="PANTHER" id="PTHR11601">
    <property type="entry name" value="CYSTEINE DESULFURYLASE FAMILY MEMBER"/>
    <property type="match status" value="1"/>
</dbReference>
<dbReference type="GO" id="GO:0008483">
    <property type="term" value="F:transaminase activity"/>
    <property type="evidence" value="ECO:0007669"/>
    <property type="project" value="UniProtKB-KW"/>
</dbReference>
<comment type="cofactor">
    <cofactor evidence="1">
        <name>pyridoxal 5'-phosphate</name>
        <dbReference type="ChEBI" id="CHEBI:597326"/>
    </cofactor>
</comment>
<dbReference type="Gene3D" id="3.40.640.10">
    <property type="entry name" value="Type I PLP-dependent aspartate aminotransferase-like (Major domain)"/>
    <property type="match status" value="1"/>
</dbReference>
<dbReference type="Gene3D" id="1.10.260.50">
    <property type="match status" value="1"/>
</dbReference>
<dbReference type="Proteomes" id="UP000252706">
    <property type="component" value="Unassembled WGS sequence"/>
</dbReference>
<evidence type="ECO:0000313" key="12">
    <source>
        <dbReference type="EMBL" id="RBW53427.1"/>
    </source>
</evidence>
<protein>
    <recommendedName>
        <fullName evidence="4">Cysteine desulfurase</fullName>
    </recommendedName>
</protein>
<comment type="function">
    <text evidence="2">Catalyzes the removal of elemental sulfur atoms from cysteine to produce alanine. Seems to participate in the biosynthesis of the nitrogenase metalloclusters by providing the inorganic sulfur required for the Fe-S core formation.</text>
</comment>
<dbReference type="InterPro" id="IPR015422">
    <property type="entry name" value="PyrdxlP-dep_Trfase_small"/>
</dbReference>
<dbReference type="Pfam" id="PF00266">
    <property type="entry name" value="Aminotran_5"/>
    <property type="match status" value="1"/>
</dbReference>
<dbReference type="AlphaFoldDB" id="A0A366WWE6"/>
<keyword evidence="9" id="KW-0411">Iron-sulfur</keyword>
<dbReference type="SUPFAM" id="SSF53383">
    <property type="entry name" value="PLP-dependent transferases"/>
    <property type="match status" value="1"/>
</dbReference>
<dbReference type="OrthoDB" id="9808002at2"/>
<dbReference type="Gene3D" id="3.90.1150.10">
    <property type="entry name" value="Aspartate Aminotransferase, domain 1"/>
    <property type="match status" value="1"/>
</dbReference>
<evidence type="ECO:0000259" key="11">
    <source>
        <dbReference type="Pfam" id="PF00266"/>
    </source>
</evidence>
<evidence type="ECO:0000256" key="1">
    <source>
        <dbReference type="ARBA" id="ARBA00001933"/>
    </source>
</evidence>
<dbReference type="GO" id="GO:0051536">
    <property type="term" value="F:iron-sulfur cluster binding"/>
    <property type="evidence" value="ECO:0007669"/>
    <property type="project" value="UniProtKB-KW"/>
</dbReference>
<comment type="catalytic activity">
    <reaction evidence="10">
        <text>(sulfur carrier)-H + L-cysteine = (sulfur carrier)-SH + L-alanine</text>
        <dbReference type="Rhea" id="RHEA:43892"/>
        <dbReference type="Rhea" id="RHEA-COMP:14737"/>
        <dbReference type="Rhea" id="RHEA-COMP:14739"/>
        <dbReference type="ChEBI" id="CHEBI:29917"/>
        <dbReference type="ChEBI" id="CHEBI:35235"/>
        <dbReference type="ChEBI" id="CHEBI:57972"/>
        <dbReference type="ChEBI" id="CHEBI:64428"/>
        <dbReference type="EC" id="2.8.1.7"/>
    </reaction>
</comment>
<comment type="caution">
    <text evidence="12">The sequence shown here is derived from an EMBL/GenBank/DDBJ whole genome shotgun (WGS) entry which is preliminary data.</text>
</comment>
<proteinExistence type="inferred from homology"/>
<evidence type="ECO:0000256" key="8">
    <source>
        <dbReference type="ARBA" id="ARBA00023004"/>
    </source>
</evidence>
<sequence length="347" mass="36067">MMRVYLDHNATTPLCSAAREAMIKAMDLCGNPSSVHAEGRAAKAIVEKARSQVSTAFGADGADLVFTSGSTEGAALAMAGRDLMGSEIEHDAVRAWAVNGLPVNEQGLVTVSDPARSVLQLANSETGVIQSLPQGIAVTDATQAFGKLPVAFNWCGAEMALVSAHKLGGPKGIGALVMRRGTDLPAQIKGGGQEMGRRSGTENVIGIAGFGAAAQSAAKDLADGVWERVAELRNILEKALATTTVQTIFVGKEQQRLPNTLCFATPGWKGGTQVMQMDLAGFAISAGSACSSGKVRASGVLRAMGYDEATAESAIRVSLGPLTTETDVLRFADAWLAKEKKHRARAA</sequence>
<reference evidence="12 13" key="1">
    <citation type="submission" date="2018-07" db="EMBL/GenBank/DDBJ databases">
        <title>Modular assembly of carbohydrate-degrading microbial communities in the ocean.</title>
        <authorList>
            <person name="Enke T.N."/>
            <person name="Datta M.S."/>
            <person name="Schwartzman J.A."/>
            <person name="Cermak N."/>
            <person name="Schmitz D.A."/>
            <person name="Barrere J."/>
            <person name="Cordero O.X."/>
        </authorList>
    </citation>
    <scope>NUCLEOTIDE SEQUENCE [LARGE SCALE GENOMIC DNA]</scope>
    <source>
        <strain evidence="12 13">C3M10</strain>
    </source>
</reference>
<comment type="similarity">
    <text evidence="3">Belongs to the class-V pyridoxal-phosphate-dependent aminotransferase family. NifS/IscS subfamily.</text>
</comment>
<dbReference type="GO" id="GO:0046872">
    <property type="term" value="F:metal ion binding"/>
    <property type="evidence" value="ECO:0007669"/>
    <property type="project" value="UniProtKB-KW"/>
</dbReference>
<keyword evidence="12" id="KW-0032">Aminotransferase</keyword>
<dbReference type="EMBL" id="QOCE01000037">
    <property type="protein sequence ID" value="RBW53427.1"/>
    <property type="molecule type" value="Genomic_DNA"/>
</dbReference>
<keyword evidence="5 12" id="KW-0808">Transferase</keyword>
<dbReference type="InterPro" id="IPR015421">
    <property type="entry name" value="PyrdxlP-dep_Trfase_major"/>
</dbReference>
<dbReference type="GO" id="GO:0031071">
    <property type="term" value="F:cysteine desulfurase activity"/>
    <property type="evidence" value="ECO:0007669"/>
    <property type="project" value="UniProtKB-EC"/>
</dbReference>
<feature type="domain" description="Aminotransferase class V" evidence="11">
    <location>
        <begin position="4"/>
        <end position="331"/>
    </location>
</feature>
<evidence type="ECO:0000256" key="3">
    <source>
        <dbReference type="ARBA" id="ARBA00006490"/>
    </source>
</evidence>
<accession>A0A366WWE6</accession>
<evidence type="ECO:0000256" key="10">
    <source>
        <dbReference type="ARBA" id="ARBA00050776"/>
    </source>
</evidence>
<dbReference type="PIRSF" id="PIRSF005572">
    <property type="entry name" value="NifS"/>
    <property type="match status" value="1"/>
</dbReference>
<evidence type="ECO:0000256" key="9">
    <source>
        <dbReference type="ARBA" id="ARBA00023014"/>
    </source>
</evidence>
<keyword evidence="7" id="KW-0663">Pyridoxal phosphate</keyword>
<evidence type="ECO:0000256" key="4">
    <source>
        <dbReference type="ARBA" id="ARBA00013558"/>
    </source>
</evidence>
<evidence type="ECO:0000256" key="6">
    <source>
        <dbReference type="ARBA" id="ARBA00022723"/>
    </source>
</evidence>
<name>A0A366WWE6_9RHOB</name>
<dbReference type="InterPro" id="IPR000192">
    <property type="entry name" value="Aminotrans_V_dom"/>
</dbReference>
<evidence type="ECO:0000313" key="13">
    <source>
        <dbReference type="Proteomes" id="UP000252706"/>
    </source>
</evidence>
<dbReference type="RefSeq" id="WP_113824276.1">
    <property type="nucleotide sequence ID" value="NZ_QOCE01000037.1"/>
</dbReference>
<keyword evidence="6" id="KW-0479">Metal-binding</keyword>
<evidence type="ECO:0000256" key="5">
    <source>
        <dbReference type="ARBA" id="ARBA00022679"/>
    </source>
</evidence>
<organism evidence="12 13">
    <name type="scientific">Phaeobacter gallaeciensis</name>
    <dbReference type="NCBI Taxonomy" id="60890"/>
    <lineage>
        <taxon>Bacteria</taxon>
        <taxon>Pseudomonadati</taxon>
        <taxon>Pseudomonadota</taxon>
        <taxon>Alphaproteobacteria</taxon>
        <taxon>Rhodobacterales</taxon>
        <taxon>Roseobacteraceae</taxon>
        <taxon>Phaeobacter</taxon>
    </lineage>
</organism>
<gene>
    <name evidence="12" type="ORF">DS909_15000</name>
</gene>
<evidence type="ECO:0000256" key="2">
    <source>
        <dbReference type="ARBA" id="ARBA00003120"/>
    </source>
</evidence>
<evidence type="ECO:0000256" key="7">
    <source>
        <dbReference type="ARBA" id="ARBA00022898"/>
    </source>
</evidence>
<keyword evidence="8" id="KW-0408">Iron</keyword>
<dbReference type="InterPro" id="IPR016454">
    <property type="entry name" value="Cysteine_dSase"/>
</dbReference>
<dbReference type="InterPro" id="IPR015424">
    <property type="entry name" value="PyrdxlP-dep_Trfase"/>
</dbReference>
<dbReference type="PANTHER" id="PTHR11601:SF34">
    <property type="entry name" value="CYSTEINE DESULFURASE"/>
    <property type="match status" value="1"/>
</dbReference>